<geneLocation type="plasmid" evidence="5 6">
    <name>pI</name>
</geneLocation>
<sequence length="173" mass="19418">MLRFLLYPLVALIACNAAQAGTDECFAHAAQRRNINVNLLRAIGKVESNYRPYVTNADTNAIGVMQIMPFHLNWLKKYGIYERDLFDACTNINVGAFLLADFIRMYGDTWRAVGAYGAGIKPDKEQARIKYARLVQATYERITQKPSTSPVPAHSSRTADPVQPERPTLVVQQ</sequence>
<keyword evidence="6" id="KW-1185">Reference proteome</keyword>
<dbReference type="EMBL" id="LR699555">
    <property type="protein sequence ID" value="VVD30928.1"/>
    <property type="molecule type" value="Genomic_DNA"/>
</dbReference>
<comment type="similarity">
    <text evidence="1">Belongs to the transglycosylase Slt family.</text>
</comment>
<proteinExistence type="inferred from homology"/>
<dbReference type="Proteomes" id="UP000325811">
    <property type="component" value="Plasmid pI"/>
</dbReference>
<evidence type="ECO:0000256" key="1">
    <source>
        <dbReference type="ARBA" id="ARBA00007734"/>
    </source>
</evidence>
<gene>
    <name evidence="5" type="ORF">PDMSB3_0092</name>
</gene>
<reference evidence="5 6" key="1">
    <citation type="submission" date="2019-08" db="EMBL/GenBank/DDBJ databases">
        <authorList>
            <person name="Herpell B J."/>
        </authorList>
    </citation>
    <scope>NUCLEOTIDE SEQUENCE [LARGE SCALE GENOMIC DNA]</scope>
    <source>
        <strain evidence="6">Msb3</strain>
        <plasmid evidence="5 6">pI</plasmid>
    </source>
</reference>
<keyword evidence="3" id="KW-0732">Signal</keyword>
<feature type="compositionally biased region" description="Polar residues" evidence="2">
    <location>
        <begin position="144"/>
        <end position="158"/>
    </location>
</feature>
<dbReference type="PROSITE" id="PS51257">
    <property type="entry name" value="PROKAR_LIPOPROTEIN"/>
    <property type="match status" value="1"/>
</dbReference>
<dbReference type="PANTHER" id="PTHR37423:SF2">
    <property type="entry name" value="MEMBRANE-BOUND LYTIC MUREIN TRANSGLYCOSYLASE C"/>
    <property type="match status" value="1"/>
</dbReference>
<dbReference type="Gene3D" id="1.10.530.10">
    <property type="match status" value="1"/>
</dbReference>
<dbReference type="SUPFAM" id="SSF53955">
    <property type="entry name" value="Lysozyme-like"/>
    <property type="match status" value="1"/>
</dbReference>
<feature type="region of interest" description="Disordered" evidence="2">
    <location>
        <begin position="142"/>
        <end position="173"/>
    </location>
</feature>
<dbReference type="InterPro" id="IPR008258">
    <property type="entry name" value="Transglycosylase_SLT_dom_1"/>
</dbReference>
<dbReference type="PANTHER" id="PTHR37423">
    <property type="entry name" value="SOLUBLE LYTIC MUREIN TRANSGLYCOSYLASE-RELATED"/>
    <property type="match status" value="1"/>
</dbReference>
<dbReference type="KEGG" id="pdio:PDMSB3_0092.2"/>
<dbReference type="CDD" id="cd13400">
    <property type="entry name" value="LT_IagB-like"/>
    <property type="match status" value="1"/>
</dbReference>
<accession>A0A5Q4ZKT5</accession>
<feature type="chain" id="PRO_5024960326" evidence="3">
    <location>
        <begin position="21"/>
        <end position="173"/>
    </location>
</feature>
<dbReference type="RefSeq" id="WP_165189872.1">
    <property type="nucleotide sequence ID" value="NZ_LR699555.1"/>
</dbReference>
<evidence type="ECO:0000313" key="5">
    <source>
        <dbReference type="EMBL" id="VVD30928.1"/>
    </source>
</evidence>
<keyword evidence="5" id="KW-0614">Plasmid</keyword>
<dbReference type="Pfam" id="PF01464">
    <property type="entry name" value="SLT"/>
    <property type="match status" value="1"/>
</dbReference>
<name>A0A5Q4ZKT5_9BURK</name>
<dbReference type="AlphaFoldDB" id="A0A5Q4ZKT5"/>
<feature type="signal peptide" evidence="3">
    <location>
        <begin position="1"/>
        <end position="20"/>
    </location>
</feature>
<evidence type="ECO:0000259" key="4">
    <source>
        <dbReference type="Pfam" id="PF01464"/>
    </source>
</evidence>
<evidence type="ECO:0000256" key="2">
    <source>
        <dbReference type="SAM" id="MobiDB-lite"/>
    </source>
</evidence>
<dbReference type="InterPro" id="IPR023346">
    <property type="entry name" value="Lysozyme-like_dom_sf"/>
</dbReference>
<evidence type="ECO:0000256" key="3">
    <source>
        <dbReference type="SAM" id="SignalP"/>
    </source>
</evidence>
<protein>
    <submittedName>
        <fullName evidence="5">Lytic transglycosylase</fullName>
    </submittedName>
</protein>
<evidence type="ECO:0000313" key="6">
    <source>
        <dbReference type="Proteomes" id="UP000325811"/>
    </source>
</evidence>
<organism evidence="5 6">
    <name type="scientific">Paraburkholderia dioscoreae</name>
    <dbReference type="NCBI Taxonomy" id="2604047"/>
    <lineage>
        <taxon>Bacteria</taxon>
        <taxon>Pseudomonadati</taxon>
        <taxon>Pseudomonadota</taxon>
        <taxon>Betaproteobacteria</taxon>
        <taxon>Burkholderiales</taxon>
        <taxon>Burkholderiaceae</taxon>
        <taxon>Paraburkholderia</taxon>
    </lineage>
</organism>
<feature type="domain" description="Transglycosylase SLT" evidence="4">
    <location>
        <begin position="24"/>
        <end position="133"/>
    </location>
</feature>